<gene>
    <name evidence="2" type="ORF">SAMN04490220_1583</name>
</gene>
<feature type="transmembrane region" description="Helical" evidence="1">
    <location>
        <begin position="15"/>
        <end position="36"/>
    </location>
</feature>
<feature type="transmembrane region" description="Helical" evidence="1">
    <location>
        <begin position="42"/>
        <end position="66"/>
    </location>
</feature>
<protein>
    <submittedName>
        <fullName evidence="2">Uncharacterized protein</fullName>
    </submittedName>
</protein>
<dbReference type="EMBL" id="FNTL01000004">
    <property type="protein sequence ID" value="SEC41596.1"/>
    <property type="molecule type" value="Genomic_DNA"/>
</dbReference>
<evidence type="ECO:0000313" key="3">
    <source>
        <dbReference type="Proteomes" id="UP000183407"/>
    </source>
</evidence>
<proteinExistence type="predicted"/>
<sequence length="74" mass="7623">MSYSARPSARRSRSALILGLLALDFVIGLAPTLHWLAGNGTAVVSIGYFVAAGVFITLSLFVMTALDSAGGGDH</sequence>
<evidence type="ECO:0000256" key="1">
    <source>
        <dbReference type="SAM" id="Phobius"/>
    </source>
</evidence>
<keyword evidence="1" id="KW-1133">Transmembrane helix</keyword>
<name>A0A1H4SBJ2_RHOJO</name>
<reference evidence="3" key="1">
    <citation type="submission" date="2016-10" db="EMBL/GenBank/DDBJ databases">
        <authorList>
            <person name="Varghese N."/>
        </authorList>
    </citation>
    <scope>NUCLEOTIDE SEQUENCE [LARGE SCALE GENOMIC DNA]</scope>
    <source>
        <strain evidence="3">DSM 44719</strain>
    </source>
</reference>
<keyword evidence="1" id="KW-0472">Membrane</keyword>
<dbReference type="AlphaFoldDB" id="A0A1H4SBJ2"/>
<organism evidence="2 3">
    <name type="scientific">Rhodococcus jostii</name>
    <dbReference type="NCBI Taxonomy" id="132919"/>
    <lineage>
        <taxon>Bacteria</taxon>
        <taxon>Bacillati</taxon>
        <taxon>Actinomycetota</taxon>
        <taxon>Actinomycetes</taxon>
        <taxon>Mycobacteriales</taxon>
        <taxon>Nocardiaceae</taxon>
        <taxon>Rhodococcus</taxon>
    </lineage>
</organism>
<dbReference type="RefSeq" id="WP_073360449.1">
    <property type="nucleotide sequence ID" value="NZ_FNTL01000004.1"/>
</dbReference>
<evidence type="ECO:0000313" key="2">
    <source>
        <dbReference type="EMBL" id="SEC41596.1"/>
    </source>
</evidence>
<accession>A0A1H4SBJ2</accession>
<dbReference type="OrthoDB" id="4948870at2"/>
<dbReference type="Proteomes" id="UP000183407">
    <property type="component" value="Unassembled WGS sequence"/>
</dbReference>
<keyword evidence="1" id="KW-0812">Transmembrane</keyword>